<dbReference type="EMBL" id="LT906470">
    <property type="protein sequence ID" value="SNV75560.1"/>
    <property type="molecule type" value="Genomic_DNA"/>
</dbReference>
<protein>
    <submittedName>
        <fullName evidence="1">Isochorismatase family</fullName>
    </submittedName>
</protein>
<reference evidence="1 2" key="1">
    <citation type="submission" date="2017-06" db="EMBL/GenBank/DDBJ databases">
        <authorList>
            <consortium name="Pathogen Informatics"/>
        </authorList>
    </citation>
    <scope>NUCLEOTIDE SEQUENCE [LARGE SCALE GENOMIC DNA]</scope>
    <source>
        <strain evidence="1 2">NCTC12018</strain>
    </source>
</reference>
<accession>A0A239ZXF9</accession>
<organism evidence="1 2">
    <name type="scientific">Veillonella rodentium</name>
    <dbReference type="NCBI Taxonomy" id="248315"/>
    <lineage>
        <taxon>Bacteria</taxon>
        <taxon>Bacillati</taxon>
        <taxon>Bacillota</taxon>
        <taxon>Negativicutes</taxon>
        <taxon>Veillonellales</taxon>
        <taxon>Veillonellaceae</taxon>
        <taxon>Veillonella</taxon>
    </lineage>
</organism>
<evidence type="ECO:0000313" key="1">
    <source>
        <dbReference type="EMBL" id="SNV75560.1"/>
    </source>
</evidence>
<dbReference type="KEGG" id="vrm:44547418_01825"/>
<gene>
    <name evidence="1" type="ORF">SAMEA44547418_01825</name>
</gene>
<sequence length="99" mass="10946">MCAQKIESFHGPIIFTRDTHDSHYLESQEGQLLPVPHCIKGTDGWHIMEGLIETAESRKIMSPVSFIDKPNFASCCAGVTPESHDAALKTMQACQCIID</sequence>
<name>A0A239ZXF9_9FIRM</name>
<dbReference type="InterPro" id="IPR036380">
    <property type="entry name" value="Isochorismatase-like_sf"/>
</dbReference>
<dbReference type="Proteomes" id="UP000214973">
    <property type="component" value="Chromosome 1"/>
</dbReference>
<dbReference type="Gene3D" id="3.40.50.850">
    <property type="entry name" value="Isochorismatase-like"/>
    <property type="match status" value="1"/>
</dbReference>
<proteinExistence type="predicted"/>
<evidence type="ECO:0000313" key="2">
    <source>
        <dbReference type="Proteomes" id="UP000214973"/>
    </source>
</evidence>
<dbReference type="SUPFAM" id="SSF52499">
    <property type="entry name" value="Isochorismatase-like hydrolases"/>
    <property type="match status" value="1"/>
</dbReference>
<dbReference type="AlphaFoldDB" id="A0A239ZXF9"/>
<keyword evidence="2" id="KW-1185">Reference proteome</keyword>